<protein>
    <submittedName>
        <fullName evidence="1">Uncharacterized protein</fullName>
    </submittedName>
</protein>
<dbReference type="AlphaFoldDB" id="A0ABD0M8A3"/>
<accession>A0ABD0M8A3</accession>
<organism evidence="1 2">
    <name type="scientific">Batillaria attramentaria</name>
    <dbReference type="NCBI Taxonomy" id="370345"/>
    <lineage>
        <taxon>Eukaryota</taxon>
        <taxon>Metazoa</taxon>
        <taxon>Spiralia</taxon>
        <taxon>Lophotrochozoa</taxon>
        <taxon>Mollusca</taxon>
        <taxon>Gastropoda</taxon>
        <taxon>Caenogastropoda</taxon>
        <taxon>Sorbeoconcha</taxon>
        <taxon>Cerithioidea</taxon>
        <taxon>Batillariidae</taxon>
        <taxon>Batillaria</taxon>
    </lineage>
</organism>
<evidence type="ECO:0000313" key="1">
    <source>
        <dbReference type="EMBL" id="KAK7507757.1"/>
    </source>
</evidence>
<feature type="non-terminal residue" evidence="1">
    <location>
        <position position="166"/>
    </location>
</feature>
<gene>
    <name evidence="1" type="ORF">BaRGS_00000722</name>
</gene>
<proteinExistence type="predicted"/>
<dbReference type="Proteomes" id="UP001519460">
    <property type="component" value="Unassembled WGS sequence"/>
</dbReference>
<sequence length="166" mass="18356">RGRLLLLVSPRPSSCPHSRQTASWRPREGVIDRTQQGTGNEVTENLFSALTSGAHPGRVIGCLDTSRIHSQRVTGRRLAAGRLSSCEGEWEKVDNVVHVVATYRQQLELPNNFVQVLIASSPTLSHFYPVFLSAPHPCPALIDEHLAAQLWRSNTHCWNSSGAEEI</sequence>
<reference evidence="1 2" key="1">
    <citation type="journal article" date="2023" name="Sci. Data">
        <title>Genome assembly of the Korean intertidal mud-creeper Batillaria attramentaria.</title>
        <authorList>
            <person name="Patra A.K."/>
            <person name="Ho P.T."/>
            <person name="Jun S."/>
            <person name="Lee S.J."/>
            <person name="Kim Y."/>
            <person name="Won Y.J."/>
        </authorList>
    </citation>
    <scope>NUCLEOTIDE SEQUENCE [LARGE SCALE GENOMIC DNA]</scope>
    <source>
        <strain evidence="1">Wonlab-2016</strain>
    </source>
</reference>
<comment type="caution">
    <text evidence="1">The sequence shown here is derived from an EMBL/GenBank/DDBJ whole genome shotgun (WGS) entry which is preliminary data.</text>
</comment>
<evidence type="ECO:0000313" key="2">
    <source>
        <dbReference type="Proteomes" id="UP001519460"/>
    </source>
</evidence>
<keyword evidence="2" id="KW-1185">Reference proteome</keyword>
<name>A0ABD0M8A3_9CAEN</name>
<feature type="non-terminal residue" evidence="1">
    <location>
        <position position="1"/>
    </location>
</feature>
<dbReference type="EMBL" id="JACVVK020000003">
    <property type="protein sequence ID" value="KAK7507757.1"/>
    <property type="molecule type" value="Genomic_DNA"/>
</dbReference>